<evidence type="ECO:0000313" key="9">
    <source>
        <dbReference type="Proteomes" id="UP000199701"/>
    </source>
</evidence>
<dbReference type="GO" id="GO:0042910">
    <property type="term" value="F:xenobiotic transmembrane transporter activity"/>
    <property type="evidence" value="ECO:0007669"/>
    <property type="project" value="InterPro"/>
</dbReference>
<feature type="transmembrane region" description="Helical" evidence="7">
    <location>
        <begin position="324"/>
        <end position="343"/>
    </location>
</feature>
<feature type="transmembrane region" description="Helical" evidence="7">
    <location>
        <begin position="92"/>
        <end position="114"/>
    </location>
</feature>
<reference evidence="8 9" key="1">
    <citation type="submission" date="2016-10" db="EMBL/GenBank/DDBJ databases">
        <authorList>
            <person name="de Groot N.N."/>
        </authorList>
    </citation>
    <scope>NUCLEOTIDE SEQUENCE [LARGE SCALE GENOMIC DNA]</scope>
    <source>
        <strain evidence="8 9">DSM 9179</strain>
    </source>
</reference>
<dbReference type="EMBL" id="FOJI01000002">
    <property type="protein sequence ID" value="SEV90808.1"/>
    <property type="molecule type" value="Genomic_DNA"/>
</dbReference>
<dbReference type="STRING" id="99656.SAMN05421659_10257"/>
<keyword evidence="5 7" id="KW-1133">Transmembrane helix</keyword>
<evidence type="ECO:0000256" key="3">
    <source>
        <dbReference type="ARBA" id="ARBA00022475"/>
    </source>
</evidence>
<dbReference type="PANTHER" id="PTHR42925:SF2">
    <property type="entry name" value="NA+ DRIVEN MULTIDRUG EFFLUX PUMP"/>
    <property type="match status" value="1"/>
</dbReference>
<name>A0A1I0MRP4_9FIRM</name>
<evidence type="ECO:0000256" key="7">
    <source>
        <dbReference type="SAM" id="Phobius"/>
    </source>
</evidence>
<dbReference type="InterPro" id="IPR047135">
    <property type="entry name" value="YsiQ"/>
</dbReference>
<accession>A0A1I0MRP4</accession>
<evidence type="ECO:0000256" key="6">
    <source>
        <dbReference type="ARBA" id="ARBA00023136"/>
    </source>
</evidence>
<dbReference type="PIRSF" id="PIRSF006603">
    <property type="entry name" value="DinF"/>
    <property type="match status" value="1"/>
</dbReference>
<dbReference type="CDD" id="cd13134">
    <property type="entry name" value="MATE_like_8"/>
    <property type="match status" value="1"/>
</dbReference>
<feature type="transmembrane region" description="Helical" evidence="7">
    <location>
        <begin position="282"/>
        <end position="303"/>
    </location>
</feature>
<dbReference type="InterPro" id="IPR002528">
    <property type="entry name" value="MATE_fam"/>
</dbReference>
<keyword evidence="9" id="KW-1185">Reference proteome</keyword>
<evidence type="ECO:0000256" key="2">
    <source>
        <dbReference type="ARBA" id="ARBA00022448"/>
    </source>
</evidence>
<dbReference type="GO" id="GO:0015297">
    <property type="term" value="F:antiporter activity"/>
    <property type="evidence" value="ECO:0007669"/>
    <property type="project" value="InterPro"/>
</dbReference>
<feature type="transmembrane region" description="Helical" evidence="7">
    <location>
        <begin position="193"/>
        <end position="215"/>
    </location>
</feature>
<feature type="transmembrane region" description="Helical" evidence="7">
    <location>
        <begin position="363"/>
        <end position="385"/>
    </location>
</feature>
<sequence>MQDSIKDSKSFYKAVMVLVIPLALQNLINVGVSATDVIMLGKVGEKVLSAASLAGQIQFIMTLIFFGLTSGASVLIAQYWGRCDVPTIEKILGISIKLTLYISIFFLVVTYIFPAQIMHLLTNDPVVIEEGAKFLKIMCFSYVISALTMVYLNTLRSVENVFISTFVYLVSFIINLALNPILIFGLFGVPAMGIRGSALATVIARIIEFSIVVYYDRKRNKIFKFRFNMLFVKDKQLSSDFVKFSCPVILNELLWGSGVAVIAAILGHLGSAATAANSVAQVVRQLATVVSFGVASATAIMIGKVIGEGKIEVAREYGRRFVKISLIAGVLGAIFLLLARPIVLANLNMSEEAHYYLSKMMLVMSYFVICQAINTTLIVGVFRAGGDTKFGLIIDVGVMWIVSIGVGFLAAFVFKLSVPIVYVILLSDEIIKVPFALWRYKSYKWLRNVTR</sequence>
<evidence type="ECO:0000313" key="8">
    <source>
        <dbReference type="EMBL" id="SEV90808.1"/>
    </source>
</evidence>
<feature type="transmembrane region" description="Helical" evidence="7">
    <location>
        <begin position="57"/>
        <end position="80"/>
    </location>
</feature>
<keyword evidence="2" id="KW-0813">Transport</keyword>
<feature type="transmembrane region" description="Helical" evidence="7">
    <location>
        <begin position="166"/>
        <end position="187"/>
    </location>
</feature>
<comment type="subcellular location">
    <subcellularLocation>
        <location evidence="1">Cell membrane</location>
        <topology evidence="1">Multi-pass membrane protein</topology>
    </subcellularLocation>
</comment>
<gene>
    <name evidence="8" type="ORF">SAMN05421659_10257</name>
</gene>
<feature type="transmembrane region" description="Helical" evidence="7">
    <location>
        <begin position="392"/>
        <end position="414"/>
    </location>
</feature>
<dbReference type="OrthoDB" id="9780160at2"/>
<dbReference type="InterPro" id="IPR048279">
    <property type="entry name" value="MdtK-like"/>
</dbReference>
<feature type="transmembrane region" description="Helical" evidence="7">
    <location>
        <begin position="420"/>
        <end position="438"/>
    </location>
</feature>
<proteinExistence type="predicted"/>
<organism evidence="8 9">
    <name type="scientific">[Clostridium] fimetarium</name>
    <dbReference type="NCBI Taxonomy" id="99656"/>
    <lineage>
        <taxon>Bacteria</taxon>
        <taxon>Bacillati</taxon>
        <taxon>Bacillota</taxon>
        <taxon>Clostridia</taxon>
        <taxon>Lachnospirales</taxon>
        <taxon>Lachnospiraceae</taxon>
    </lineage>
</organism>
<dbReference type="GO" id="GO:0005886">
    <property type="term" value="C:plasma membrane"/>
    <property type="evidence" value="ECO:0007669"/>
    <property type="project" value="UniProtKB-SubCell"/>
</dbReference>
<protein>
    <submittedName>
        <fullName evidence="8">Putative efflux protein, MATE family</fullName>
    </submittedName>
</protein>
<dbReference type="Proteomes" id="UP000199701">
    <property type="component" value="Unassembled WGS sequence"/>
</dbReference>
<keyword evidence="4 7" id="KW-0812">Transmembrane</keyword>
<dbReference type="NCBIfam" id="TIGR00797">
    <property type="entry name" value="matE"/>
    <property type="match status" value="1"/>
</dbReference>
<evidence type="ECO:0000256" key="5">
    <source>
        <dbReference type="ARBA" id="ARBA00022989"/>
    </source>
</evidence>
<keyword evidence="6 7" id="KW-0472">Membrane</keyword>
<feature type="transmembrane region" description="Helical" evidence="7">
    <location>
        <begin position="134"/>
        <end position="154"/>
    </location>
</feature>
<dbReference type="PANTHER" id="PTHR42925">
    <property type="entry name" value="MULTIDRUG AND TOXIN EFFLUX PROTEIN MATE FAMILY"/>
    <property type="match status" value="1"/>
</dbReference>
<dbReference type="AlphaFoldDB" id="A0A1I0MRP4"/>
<keyword evidence="3" id="KW-1003">Cell membrane</keyword>
<evidence type="ECO:0000256" key="4">
    <source>
        <dbReference type="ARBA" id="ARBA00022692"/>
    </source>
</evidence>
<dbReference type="Pfam" id="PF01554">
    <property type="entry name" value="MatE"/>
    <property type="match status" value="2"/>
</dbReference>
<feature type="transmembrane region" description="Helical" evidence="7">
    <location>
        <begin position="253"/>
        <end position="276"/>
    </location>
</feature>
<evidence type="ECO:0000256" key="1">
    <source>
        <dbReference type="ARBA" id="ARBA00004651"/>
    </source>
</evidence>